<evidence type="ECO:0000313" key="4">
    <source>
        <dbReference type="Proteomes" id="UP001303046"/>
    </source>
</evidence>
<organism evidence="3 4">
    <name type="scientific">Necator americanus</name>
    <name type="common">Human hookworm</name>
    <dbReference type="NCBI Taxonomy" id="51031"/>
    <lineage>
        <taxon>Eukaryota</taxon>
        <taxon>Metazoa</taxon>
        <taxon>Ecdysozoa</taxon>
        <taxon>Nematoda</taxon>
        <taxon>Chromadorea</taxon>
        <taxon>Rhabditida</taxon>
        <taxon>Rhabditina</taxon>
        <taxon>Rhabditomorpha</taxon>
        <taxon>Strongyloidea</taxon>
        <taxon>Ancylostomatidae</taxon>
        <taxon>Bunostominae</taxon>
        <taxon>Necator</taxon>
    </lineage>
</organism>
<reference evidence="3 4" key="1">
    <citation type="submission" date="2023-08" db="EMBL/GenBank/DDBJ databases">
        <title>A Necator americanus chromosomal reference genome.</title>
        <authorList>
            <person name="Ilik V."/>
            <person name="Petrzelkova K.J."/>
            <person name="Pardy F."/>
            <person name="Fuh T."/>
            <person name="Niatou-Singa F.S."/>
            <person name="Gouil Q."/>
            <person name="Baker L."/>
            <person name="Ritchie M.E."/>
            <person name="Jex A.R."/>
            <person name="Gazzola D."/>
            <person name="Li H."/>
            <person name="Toshio Fujiwara R."/>
            <person name="Zhan B."/>
            <person name="Aroian R.V."/>
            <person name="Pafco B."/>
            <person name="Schwarz E.M."/>
        </authorList>
    </citation>
    <scope>NUCLEOTIDE SEQUENCE [LARGE SCALE GENOMIC DNA]</scope>
    <source>
        <strain evidence="3 4">Aroian</strain>
        <tissue evidence="3">Whole animal</tissue>
    </source>
</reference>
<dbReference type="EMBL" id="JAVFWL010000004">
    <property type="protein sequence ID" value="KAK6747816.1"/>
    <property type="molecule type" value="Genomic_DNA"/>
</dbReference>
<dbReference type="Gene3D" id="3.40.630.30">
    <property type="match status" value="1"/>
</dbReference>
<sequence>MKLQHPWIVALSLLFALESVTPIVLKCSHLKLMKTTTLRPYVSTTTVRFPSTPRLPVVCAALFPISNVCDFEKPYTLPDFHDYYPIIQIDVQNNFTCLKYVGGYAWKTPFLCVCSGMSCVYEGELLKALSNIEQKTVYGTTTDESYVRELGQCIIDRIKKRRETHTTTEDFQNEDSEVDASHPLLSWYTRVIESDDDDDDEYCSRDESVDIVLLAAFLYITKKENPLEPFKDVLKRQKPETPGLPYEMKVFSNNLPKSVGNPWIGAYSKHGFWYKFHEGDKSDFDKLVALSSEQNSYMLNYDYVNAWEKAYGKMNVRIVVAKNLKREVMGGVVAIKKKDYTQIGTYFVMEEYRHSGIGSMLFKELLRGNEGVFQAMHHLLPTVERFGLDKCTGRRLNHIKIENPDGFPDLQENLSDGRVVSSDEFTPGNWHSVTIFDREASGEMRPIRELLALEDSATVAIFNNQDVCLGFGMSRELVGEGVRRILVGPLYATSQLFAEVITKAILNKYYNPQWDFDFNPDCFAIYRRSVEFLLPVEERMLPVILKLNGEEGKLSRERMWYQTCSSKKLPDARLDMVYVAGDLHSALV</sequence>
<name>A0ABR1DBD5_NECAM</name>
<dbReference type="Proteomes" id="UP001303046">
    <property type="component" value="Unassembled WGS sequence"/>
</dbReference>
<dbReference type="PANTHER" id="PTHR47237:SF1">
    <property type="entry name" value="SLL0310 PROTEIN"/>
    <property type="match status" value="1"/>
</dbReference>
<evidence type="ECO:0000313" key="3">
    <source>
        <dbReference type="EMBL" id="KAK6747816.1"/>
    </source>
</evidence>
<feature type="chain" id="PRO_5046146045" description="N-acetyltransferase domain-containing protein" evidence="1">
    <location>
        <begin position="23"/>
        <end position="588"/>
    </location>
</feature>
<keyword evidence="4" id="KW-1185">Reference proteome</keyword>
<accession>A0ABR1DBD5</accession>
<evidence type="ECO:0000259" key="2">
    <source>
        <dbReference type="Pfam" id="PF00583"/>
    </source>
</evidence>
<feature type="signal peptide" evidence="1">
    <location>
        <begin position="1"/>
        <end position="22"/>
    </location>
</feature>
<feature type="domain" description="N-acetyltransferase" evidence="2">
    <location>
        <begin position="309"/>
        <end position="366"/>
    </location>
</feature>
<dbReference type="SUPFAM" id="SSF55729">
    <property type="entry name" value="Acyl-CoA N-acyltransferases (Nat)"/>
    <property type="match status" value="1"/>
</dbReference>
<evidence type="ECO:0000256" key="1">
    <source>
        <dbReference type="SAM" id="SignalP"/>
    </source>
</evidence>
<proteinExistence type="predicted"/>
<keyword evidence="1" id="KW-0732">Signal</keyword>
<comment type="caution">
    <text evidence="3">The sequence shown here is derived from an EMBL/GenBank/DDBJ whole genome shotgun (WGS) entry which is preliminary data.</text>
</comment>
<gene>
    <name evidence="3" type="primary">Necator_chrIV.g14087</name>
    <name evidence="3" type="ORF">RB195_000793</name>
</gene>
<dbReference type="CDD" id="cd04301">
    <property type="entry name" value="NAT_SF"/>
    <property type="match status" value="1"/>
</dbReference>
<protein>
    <recommendedName>
        <fullName evidence="2">N-acetyltransferase domain-containing protein</fullName>
    </recommendedName>
</protein>
<dbReference type="Pfam" id="PF00583">
    <property type="entry name" value="Acetyltransf_1"/>
    <property type="match status" value="1"/>
</dbReference>
<dbReference type="InterPro" id="IPR000182">
    <property type="entry name" value="GNAT_dom"/>
</dbReference>
<dbReference type="PANTHER" id="PTHR47237">
    <property type="entry name" value="SLL0310 PROTEIN"/>
    <property type="match status" value="1"/>
</dbReference>
<dbReference type="InterPro" id="IPR052729">
    <property type="entry name" value="Acyl/Acetyltrans_Enzymes"/>
</dbReference>
<dbReference type="InterPro" id="IPR016181">
    <property type="entry name" value="Acyl_CoA_acyltransferase"/>
</dbReference>